<reference evidence="1 2" key="2">
    <citation type="journal article" date="2016" name="Appl. Microbiol. Biotechnol.">
        <title>Mutations improving production and secretion of extracellular lipase by Burkholderia glumae PG1.</title>
        <authorList>
            <person name="Knapp A."/>
            <person name="Voget S."/>
            <person name="Gao R."/>
            <person name="Zaburannyi N."/>
            <person name="Krysciak D."/>
            <person name="Breuer M."/>
            <person name="Hauer B."/>
            <person name="Streit W.R."/>
            <person name="Muller R."/>
            <person name="Daniel R."/>
            <person name="Jaeger K.E."/>
        </authorList>
    </citation>
    <scope>NUCLEOTIDE SEQUENCE [LARGE SCALE GENOMIC DNA]</scope>
    <source>
        <strain evidence="1 2">PG1</strain>
    </source>
</reference>
<dbReference type="InterPro" id="IPR046901">
    <property type="entry name" value="ABC-3C_MC5"/>
</dbReference>
<name>A0A0B6S255_BURPL</name>
<gene>
    <name evidence="1" type="ORF">BGL_1c28980</name>
</gene>
<dbReference type="Pfam" id="PF20291">
    <property type="entry name" value="MC5"/>
    <property type="match status" value="1"/>
</dbReference>
<organism evidence="1 2">
    <name type="scientific">Burkholderia plantarii</name>
    <dbReference type="NCBI Taxonomy" id="41899"/>
    <lineage>
        <taxon>Bacteria</taxon>
        <taxon>Pseudomonadati</taxon>
        <taxon>Pseudomonadota</taxon>
        <taxon>Betaproteobacteria</taxon>
        <taxon>Burkholderiales</taxon>
        <taxon>Burkholderiaceae</taxon>
        <taxon>Burkholderia</taxon>
    </lineage>
</organism>
<dbReference type="EMBL" id="CP002580">
    <property type="protein sequence ID" value="AJK47375.1"/>
    <property type="molecule type" value="Genomic_DNA"/>
</dbReference>
<accession>A0A0B6S255</accession>
<dbReference type="AlphaFoldDB" id="A0A0B6S255"/>
<evidence type="ECO:0000313" key="2">
    <source>
        <dbReference type="Proteomes" id="UP000031838"/>
    </source>
</evidence>
<protein>
    <submittedName>
        <fullName evidence="1">Uncharacterized protein</fullName>
    </submittedName>
</protein>
<dbReference type="Proteomes" id="UP000031838">
    <property type="component" value="Chromosome 1"/>
</dbReference>
<dbReference type="KEGG" id="bgp:BGL_1c28980"/>
<dbReference type="RefSeq" id="WP_123863562.1">
    <property type="nucleotide sequence ID" value="NZ_CP002580.1"/>
</dbReference>
<evidence type="ECO:0000313" key="1">
    <source>
        <dbReference type="EMBL" id="AJK47375.1"/>
    </source>
</evidence>
<keyword evidence="2" id="KW-1185">Reference proteome</keyword>
<proteinExistence type="predicted"/>
<reference evidence="2" key="1">
    <citation type="submission" date="2011-03" db="EMBL/GenBank/DDBJ databases">
        <authorList>
            <person name="Voget S."/>
            <person name="Streit W.R."/>
            <person name="Jaeger K.E."/>
            <person name="Daniel R."/>
        </authorList>
    </citation>
    <scope>NUCLEOTIDE SEQUENCE [LARGE SCALE GENOMIC DNA]</scope>
    <source>
        <strain evidence="2">PG1</strain>
    </source>
</reference>
<sequence>MLIYNPALDPYHCAIRLMSLALASEKLNVELTTDLARIGDYFLAYPAKLARFTLPNEFRGLRAKAKELENPYRNSAGDKIAFDRMHPIFFAALSGLVASGLVEVSAMKRGVVVRSEGEIPGAIAQAVADFTARQTEVGEFILSEFMKIPTSGNNGIKHRSGLLEHRYDIV</sequence>
<dbReference type="HOGENOM" id="CLU_129804_0_0_4"/>